<evidence type="ECO:0000313" key="1">
    <source>
        <dbReference type="EMBL" id="AEP35000.1"/>
    </source>
</evidence>
<organism evidence="1 2">
    <name type="scientific">Chlamydia trachomatis serovar A (strain A2497)</name>
    <dbReference type="NCBI Taxonomy" id="580047"/>
    <lineage>
        <taxon>Bacteria</taxon>
        <taxon>Pseudomonadati</taxon>
        <taxon>Chlamydiota</taxon>
        <taxon>Chlamydiia</taxon>
        <taxon>Chlamydiales</taxon>
        <taxon>Chlamydiaceae</taxon>
        <taxon>Chlamydia/Chlamydophila group</taxon>
        <taxon>Chlamydia</taxon>
    </lineage>
</organism>
<dbReference type="Proteomes" id="UP000009287">
    <property type="component" value="Chromosome"/>
</dbReference>
<dbReference type="PATRIC" id="fig|580047.4.peg.196"/>
<sequence length="96" mass="11027">MISPDTMKICREICDAILKRDFATFEIERTYKNGSIVYTSRQCPGVEIREIGDQAKAILHNQEELRQAVATLGLKHLIIPPLSIYKHSLLYKRLVI</sequence>
<protein>
    <submittedName>
        <fullName evidence="1">Uncharacterized protein</fullName>
    </submittedName>
</protein>
<gene>
    <name evidence="1" type="ordered locus">CTO_0189</name>
</gene>
<dbReference type="AlphaFoldDB" id="G4NNC2"/>
<evidence type="ECO:0000313" key="2">
    <source>
        <dbReference type="Proteomes" id="UP000009287"/>
    </source>
</evidence>
<proteinExistence type="predicted"/>
<reference evidence="1 2" key="1">
    <citation type="journal article" date="2011" name="J. Exp. Med.">
        <title>A live-attenuated chlamydial vaccine protects against trachoma in nonhuman primates.</title>
        <authorList>
            <person name="Kari L."/>
            <person name="Whitmire W.M."/>
            <person name="Olivares-Zavaleta N."/>
            <person name="Goheen M.M."/>
            <person name="Taylor L.D."/>
            <person name="Carlson J.H."/>
            <person name="Sturdevant G.L."/>
            <person name="Lu C."/>
            <person name="Bakios L.E."/>
            <person name="Randall L.B."/>
            <person name="Parnell M.J."/>
            <person name="Zhong G."/>
            <person name="Caldwell H.D."/>
        </authorList>
    </citation>
    <scope>NUCLEOTIDE SEQUENCE [LARGE SCALE GENOMIC DNA]</scope>
    <source>
        <strain evidence="1 2">A2497</strain>
    </source>
</reference>
<name>G4NNC2_CHLT4</name>
<accession>G4NNC2</accession>
<dbReference type="EMBL" id="CP002401">
    <property type="protein sequence ID" value="AEP35000.1"/>
    <property type="molecule type" value="Genomic_DNA"/>
</dbReference>
<dbReference type="KEGG" id="cra:CTO_0189"/>